<evidence type="ECO:0000313" key="4">
    <source>
        <dbReference type="EMBL" id="MFC6357153.1"/>
    </source>
</evidence>
<dbReference type="EMBL" id="JBHSTP010000003">
    <property type="protein sequence ID" value="MFC6357153.1"/>
    <property type="molecule type" value="Genomic_DNA"/>
</dbReference>
<keyword evidence="5" id="KW-1185">Reference proteome</keyword>
<keyword evidence="2" id="KW-0812">Transmembrane</keyword>
<keyword evidence="2" id="KW-0472">Membrane</keyword>
<evidence type="ECO:0000256" key="3">
    <source>
        <dbReference type="SAM" id="SignalP"/>
    </source>
</evidence>
<protein>
    <recommendedName>
        <fullName evidence="6">DUF916 domain-containing protein</fullName>
    </recommendedName>
</protein>
<feature type="chain" id="PRO_5046086094" description="DUF916 domain-containing protein" evidence="3">
    <location>
        <begin position="32"/>
        <end position="386"/>
    </location>
</feature>
<keyword evidence="3" id="KW-0732">Signal</keyword>
<organism evidence="4 5">
    <name type="scientific">Luethyella okanaganae</name>
    <dbReference type="NCBI Taxonomy" id="69372"/>
    <lineage>
        <taxon>Bacteria</taxon>
        <taxon>Bacillati</taxon>
        <taxon>Actinomycetota</taxon>
        <taxon>Actinomycetes</taxon>
        <taxon>Micrococcales</taxon>
        <taxon>Microbacteriaceae</taxon>
        <taxon>Luethyella</taxon>
    </lineage>
</organism>
<gene>
    <name evidence="4" type="ORF">ACFQB0_13665</name>
</gene>
<keyword evidence="2" id="KW-1133">Transmembrane helix</keyword>
<feature type="signal peptide" evidence="3">
    <location>
        <begin position="1"/>
        <end position="31"/>
    </location>
</feature>
<feature type="compositionally biased region" description="Polar residues" evidence="1">
    <location>
        <begin position="37"/>
        <end position="47"/>
    </location>
</feature>
<dbReference type="RefSeq" id="WP_386732678.1">
    <property type="nucleotide sequence ID" value="NZ_JBHSTP010000003.1"/>
</dbReference>
<reference evidence="5" key="1">
    <citation type="journal article" date="2019" name="Int. J. Syst. Evol. Microbiol.">
        <title>The Global Catalogue of Microorganisms (GCM) 10K type strain sequencing project: providing services to taxonomists for standard genome sequencing and annotation.</title>
        <authorList>
            <consortium name="The Broad Institute Genomics Platform"/>
            <consortium name="The Broad Institute Genome Sequencing Center for Infectious Disease"/>
            <person name="Wu L."/>
            <person name="Ma J."/>
        </authorList>
    </citation>
    <scope>NUCLEOTIDE SEQUENCE [LARGE SCALE GENOMIC DNA]</scope>
    <source>
        <strain evidence="5">CCUG 43304</strain>
    </source>
</reference>
<proteinExistence type="predicted"/>
<evidence type="ECO:0008006" key="6">
    <source>
        <dbReference type="Google" id="ProtNLM"/>
    </source>
</evidence>
<accession>A0ABW1VH82</accession>
<evidence type="ECO:0000256" key="2">
    <source>
        <dbReference type="SAM" id="Phobius"/>
    </source>
</evidence>
<feature type="transmembrane region" description="Helical" evidence="2">
    <location>
        <begin position="321"/>
        <end position="346"/>
    </location>
</feature>
<evidence type="ECO:0000256" key="1">
    <source>
        <dbReference type="SAM" id="MobiDB-lite"/>
    </source>
</evidence>
<evidence type="ECO:0000313" key="5">
    <source>
        <dbReference type="Proteomes" id="UP001596306"/>
    </source>
</evidence>
<feature type="region of interest" description="Disordered" evidence="1">
    <location>
        <begin position="32"/>
        <end position="52"/>
    </location>
</feature>
<name>A0ABW1VH82_9MICO</name>
<comment type="caution">
    <text evidence="4">The sequence shown here is derived from an EMBL/GenBank/DDBJ whole genome shotgun (WGS) entry which is preliminary data.</text>
</comment>
<sequence length="386" mass="39546">MTDRIPAVRLVLAALLLAPAGAVTIPASAQAEGEGQVSWSVQPSTPSGPDGRTEFDYRVAPGTTISDWVSVSNFSARPATFRVYGADAITDSDTAAFTLTGAERASTDLGAWTSIDSSSAVCSHTNDAAEAACTARLGVQIVLEPGNRIDIPFTVTVPHDATPGDHAAGIVASFQETATDSTGSAVQVNQRVGTRIYLRVDGTLTPKLGVSGTASGYDGSWNPFGPGTGRVGFALANTGNVRLSARPVVTLTGPFGIDLGTVTLDSVENLVPGGTAHVTASFPEVPPLLLLFASVTVTPTVAAGSTAAGDTPPAPVTASTVAWAVPWSLVGLLALVGGGIGAGLWWRRRSQRLLGEELATYTEQIRAETQTAAVEAAPVTESEPVR</sequence>
<dbReference type="Proteomes" id="UP001596306">
    <property type="component" value="Unassembled WGS sequence"/>
</dbReference>